<dbReference type="CDD" id="cd02440">
    <property type="entry name" value="AdoMet_MTases"/>
    <property type="match status" value="1"/>
</dbReference>
<keyword evidence="3" id="KW-1185">Reference proteome</keyword>
<evidence type="ECO:0000259" key="1">
    <source>
        <dbReference type="Pfam" id="PF08241"/>
    </source>
</evidence>
<sequence length="232" mass="26088">MSSHKQIYRNQADAYEYMIGRQPEVLPWIEEIRPVEGLDILDLGAGSGRIAGVVADRAKSLVCTDASAQMLELLNRKLTAKGTARTWRTIEADHRKLPIPDRSVDLAVSGWSICYLADSDLEEWERNLKTVMAELERVLRPGGTIIVFETMGTGTETPDPPGFLTSYYEALERDYGFGHRTVRMDYDFADVEEAKACTGFFFGEELTEKIERNGWATVPECAGIWWKTIGEA</sequence>
<dbReference type="GO" id="GO:0008168">
    <property type="term" value="F:methyltransferase activity"/>
    <property type="evidence" value="ECO:0007669"/>
    <property type="project" value="UniProtKB-KW"/>
</dbReference>
<dbReference type="InterPro" id="IPR050508">
    <property type="entry name" value="Methyltransf_Superfamily"/>
</dbReference>
<protein>
    <submittedName>
        <fullName evidence="2">Class I SAM-dependent methyltransferase</fullName>
    </submittedName>
</protein>
<dbReference type="Pfam" id="PF08241">
    <property type="entry name" value="Methyltransf_11"/>
    <property type="match status" value="1"/>
</dbReference>
<reference evidence="2 3" key="1">
    <citation type="submission" date="2020-01" db="EMBL/GenBank/DDBJ databases">
        <title>Polyphasic characterisation and genomic insights into a novel alkali tolerant bacterium VR-M41.</title>
        <authorList>
            <person name="Vemuluri V.R."/>
        </authorList>
    </citation>
    <scope>NUCLEOTIDE SEQUENCE [LARGE SCALE GENOMIC DNA]</scope>
    <source>
        <strain evidence="2 3">VR-M41</strain>
    </source>
</reference>
<evidence type="ECO:0000313" key="3">
    <source>
        <dbReference type="Proteomes" id="UP000800303"/>
    </source>
</evidence>
<proteinExistence type="predicted"/>
<name>A0ABX0F9R4_9BACL</name>
<evidence type="ECO:0000313" key="2">
    <source>
        <dbReference type="EMBL" id="NGZ77678.1"/>
    </source>
</evidence>
<dbReference type="InterPro" id="IPR029063">
    <property type="entry name" value="SAM-dependent_MTases_sf"/>
</dbReference>
<gene>
    <name evidence="2" type="ORF">GYN08_20505</name>
</gene>
<accession>A0ABX0F9R4</accession>
<dbReference type="InterPro" id="IPR013216">
    <property type="entry name" value="Methyltransf_11"/>
</dbReference>
<dbReference type="GO" id="GO:0032259">
    <property type="term" value="P:methylation"/>
    <property type="evidence" value="ECO:0007669"/>
    <property type="project" value="UniProtKB-KW"/>
</dbReference>
<dbReference type="Proteomes" id="UP000800303">
    <property type="component" value="Unassembled WGS sequence"/>
</dbReference>
<keyword evidence="2" id="KW-0489">Methyltransferase</keyword>
<organism evidence="2 3">
    <name type="scientific">Saccharibacillus alkalitolerans</name>
    <dbReference type="NCBI Taxonomy" id="2705290"/>
    <lineage>
        <taxon>Bacteria</taxon>
        <taxon>Bacillati</taxon>
        <taxon>Bacillota</taxon>
        <taxon>Bacilli</taxon>
        <taxon>Bacillales</taxon>
        <taxon>Paenibacillaceae</taxon>
        <taxon>Saccharibacillus</taxon>
    </lineage>
</organism>
<dbReference type="EMBL" id="JAAFGS010000010">
    <property type="protein sequence ID" value="NGZ77678.1"/>
    <property type="molecule type" value="Genomic_DNA"/>
</dbReference>
<feature type="domain" description="Methyltransferase type 11" evidence="1">
    <location>
        <begin position="41"/>
        <end position="147"/>
    </location>
</feature>
<dbReference type="Gene3D" id="3.40.50.150">
    <property type="entry name" value="Vaccinia Virus protein VP39"/>
    <property type="match status" value="1"/>
</dbReference>
<dbReference type="SUPFAM" id="SSF53335">
    <property type="entry name" value="S-adenosyl-L-methionine-dependent methyltransferases"/>
    <property type="match status" value="1"/>
</dbReference>
<dbReference type="RefSeq" id="WP_166278535.1">
    <property type="nucleotide sequence ID" value="NZ_JAAFGS010000010.1"/>
</dbReference>
<keyword evidence="2" id="KW-0808">Transferase</keyword>
<comment type="caution">
    <text evidence="2">The sequence shown here is derived from an EMBL/GenBank/DDBJ whole genome shotgun (WGS) entry which is preliminary data.</text>
</comment>
<dbReference type="PANTHER" id="PTHR42912">
    <property type="entry name" value="METHYLTRANSFERASE"/>
    <property type="match status" value="1"/>
</dbReference>